<feature type="region of interest" description="Disordered" evidence="1">
    <location>
        <begin position="74"/>
        <end position="105"/>
    </location>
</feature>
<gene>
    <name evidence="2" type="ORF">GCM10022254_47240</name>
</gene>
<evidence type="ECO:0000313" key="2">
    <source>
        <dbReference type="EMBL" id="GAA4236770.1"/>
    </source>
</evidence>
<evidence type="ECO:0000313" key="3">
    <source>
        <dbReference type="Proteomes" id="UP001501710"/>
    </source>
</evidence>
<sequence length="105" mass="11340">MDLAGAVAVRDGKGSDGLVLLLTRAALRTAARAPPVSWRRPGSPDRVQPQLRARARDRFHATCLPTEAVTQRVSPAEEPCRLPPRMGKFSTLPIAMSGDSHDLES</sequence>
<protein>
    <submittedName>
        <fullName evidence="2">Uncharacterized protein</fullName>
    </submittedName>
</protein>
<accession>A0ABP8CB88</accession>
<comment type="caution">
    <text evidence="2">The sequence shown here is derived from an EMBL/GenBank/DDBJ whole genome shotgun (WGS) entry which is preliminary data.</text>
</comment>
<dbReference type="Proteomes" id="UP001501710">
    <property type="component" value="Unassembled WGS sequence"/>
</dbReference>
<proteinExistence type="predicted"/>
<organism evidence="2 3">
    <name type="scientific">Actinomadura meridiana</name>
    <dbReference type="NCBI Taxonomy" id="559626"/>
    <lineage>
        <taxon>Bacteria</taxon>
        <taxon>Bacillati</taxon>
        <taxon>Actinomycetota</taxon>
        <taxon>Actinomycetes</taxon>
        <taxon>Streptosporangiales</taxon>
        <taxon>Thermomonosporaceae</taxon>
        <taxon>Actinomadura</taxon>
    </lineage>
</organism>
<reference evidence="3" key="1">
    <citation type="journal article" date="2019" name="Int. J. Syst. Evol. Microbiol.">
        <title>The Global Catalogue of Microorganisms (GCM) 10K type strain sequencing project: providing services to taxonomists for standard genome sequencing and annotation.</title>
        <authorList>
            <consortium name="The Broad Institute Genomics Platform"/>
            <consortium name="The Broad Institute Genome Sequencing Center for Infectious Disease"/>
            <person name="Wu L."/>
            <person name="Ma J."/>
        </authorList>
    </citation>
    <scope>NUCLEOTIDE SEQUENCE [LARGE SCALE GENOMIC DNA]</scope>
    <source>
        <strain evidence="3">JCM 17440</strain>
    </source>
</reference>
<keyword evidence="3" id="KW-1185">Reference proteome</keyword>
<dbReference type="EMBL" id="BAABAS010000015">
    <property type="protein sequence ID" value="GAA4236770.1"/>
    <property type="molecule type" value="Genomic_DNA"/>
</dbReference>
<name>A0ABP8CB88_9ACTN</name>
<evidence type="ECO:0000256" key="1">
    <source>
        <dbReference type="SAM" id="MobiDB-lite"/>
    </source>
</evidence>